<dbReference type="GeneID" id="22161281"/>
<dbReference type="SUPFAM" id="SSF52540">
    <property type="entry name" value="P-loop containing nucleoside triphosphate hydrolases"/>
    <property type="match status" value="1"/>
</dbReference>
<evidence type="ECO:0000256" key="2">
    <source>
        <dbReference type="ARBA" id="ARBA00022741"/>
    </source>
</evidence>
<keyword evidence="1" id="KW-0813">Transport</keyword>
<dbReference type="InterPro" id="IPR003439">
    <property type="entry name" value="ABC_transporter-like_ATP-bd"/>
</dbReference>
<dbReference type="SMART" id="SM00382">
    <property type="entry name" value="AAA"/>
    <property type="match status" value="1"/>
</dbReference>
<dbReference type="RefSeq" id="YP_009106756.1">
    <property type="nucleotide sequence ID" value="NC_025548.1"/>
</dbReference>
<reference evidence="6" key="1">
    <citation type="journal article" date="2014" name="BMC Evol. Biol.">
        <title>Chloroplast phylogenomic analysis resolves deep-level relationships within the green algal class Trebouxiophyceae.</title>
        <authorList>
            <person name="Lemieux C."/>
            <person name="Otis C."/>
            <person name="Turmel M."/>
        </authorList>
    </citation>
    <scope>NUCLEOTIDE SEQUENCE</scope>
</reference>
<evidence type="ECO:0000313" key="6">
    <source>
        <dbReference type="EMBL" id="AIT95570.1"/>
    </source>
</evidence>
<protein>
    <submittedName>
        <fullName evidence="6">Probable transport protein</fullName>
    </submittedName>
</protein>
<dbReference type="PROSITE" id="PS50893">
    <property type="entry name" value="ABC_TRANSPORTER_2"/>
    <property type="match status" value="1"/>
</dbReference>
<keyword evidence="2" id="KW-0547">Nucleotide-binding</keyword>
<dbReference type="EMBL" id="KM462887">
    <property type="protein sequence ID" value="AIT95570.1"/>
    <property type="molecule type" value="Genomic_DNA"/>
</dbReference>
<dbReference type="InterPro" id="IPR017871">
    <property type="entry name" value="ABC_transporter-like_CS"/>
</dbReference>
<dbReference type="InterPro" id="IPR003593">
    <property type="entry name" value="AAA+_ATPase"/>
</dbReference>
<evidence type="ECO:0000256" key="1">
    <source>
        <dbReference type="ARBA" id="ARBA00022448"/>
    </source>
</evidence>
<dbReference type="GO" id="GO:0005524">
    <property type="term" value="F:ATP binding"/>
    <property type="evidence" value="ECO:0007669"/>
    <property type="project" value="UniProtKB-KW"/>
</dbReference>
<evidence type="ECO:0000256" key="4">
    <source>
        <dbReference type="ARBA" id="ARBA00023032"/>
    </source>
</evidence>
<evidence type="ECO:0000259" key="5">
    <source>
        <dbReference type="PROSITE" id="PS50893"/>
    </source>
</evidence>
<evidence type="ECO:0000256" key="3">
    <source>
        <dbReference type="ARBA" id="ARBA00022840"/>
    </source>
</evidence>
<dbReference type="PROSITE" id="PS00211">
    <property type="entry name" value="ABC_TRANSPORTER_1"/>
    <property type="match status" value="1"/>
</dbReference>
<keyword evidence="4" id="KW-0764">Sulfate transport</keyword>
<dbReference type="AlphaFoldDB" id="A0A097KQV9"/>
<dbReference type="Pfam" id="PF00005">
    <property type="entry name" value="ABC_tran"/>
    <property type="match status" value="1"/>
</dbReference>
<dbReference type="Gene3D" id="3.40.50.300">
    <property type="entry name" value="P-loop containing nucleotide triphosphate hydrolases"/>
    <property type="match status" value="1"/>
</dbReference>
<geneLocation type="chloroplast" evidence="6"/>
<dbReference type="PANTHER" id="PTHR42781">
    <property type="entry name" value="SPERMIDINE/PUTRESCINE IMPORT ATP-BINDING PROTEIN POTA"/>
    <property type="match status" value="1"/>
</dbReference>
<feature type="domain" description="ABC transporter" evidence="5">
    <location>
        <begin position="3"/>
        <end position="224"/>
    </location>
</feature>
<proteinExistence type="predicted"/>
<dbReference type="PANTHER" id="PTHR42781:SF4">
    <property type="entry name" value="SPERMIDINE_PUTRESCINE IMPORT ATP-BINDING PROTEIN POTA"/>
    <property type="match status" value="1"/>
</dbReference>
<dbReference type="FunFam" id="3.40.50.300:FF:000425">
    <property type="entry name" value="Probable ABC transporter, ATP-binding subunit"/>
    <property type="match status" value="1"/>
</dbReference>
<dbReference type="InterPro" id="IPR050093">
    <property type="entry name" value="ABC_SmlMolc_Importer"/>
</dbReference>
<name>A0A097KQV9_9CHLO</name>
<keyword evidence="6" id="KW-0934">Plastid</keyword>
<keyword evidence="6" id="KW-0150">Chloroplast</keyword>
<dbReference type="InterPro" id="IPR027417">
    <property type="entry name" value="P-loop_NTPase"/>
</dbReference>
<gene>
    <name evidence="6" type="primary">cysA</name>
</gene>
<accession>A0A097KQV9</accession>
<organism evidence="6">
    <name type="scientific">Elliptochloris bilobata</name>
    <dbReference type="NCBI Taxonomy" id="381761"/>
    <lineage>
        <taxon>Eukaryota</taxon>
        <taxon>Viridiplantae</taxon>
        <taxon>Chlorophyta</taxon>
        <taxon>core chlorophytes</taxon>
        <taxon>Trebouxiophyceae</taxon>
        <taxon>Trebouxiophyceae incertae sedis</taxon>
        <taxon>Elliptochloris clade</taxon>
        <taxon>Elliptochloris</taxon>
    </lineage>
</organism>
<sequence>MNILIENLSKRFGKFEVLDNINLEIKTNSLVALVGSSGSGKSTLLRIIAGLETATEGKIWLAGQNSDALSIQQRGIGFVFQNYALFGHMTIAENIAFGLTLRNFPNPRVETRVRQLLHLIQLEEFAKSYPAQLSGGQRQRVALARALATEPKVLLLDEPFGALDTKVRKELRIWLRTLHERLGITTLFVTHDHREAAEVAHEIIVFEKGRVKQAGKPKQMISYLKKK</sequence>
<keyword evidence="3" id="KW-0067">ATP-binding</keyword>
<dbReference type="GO" id="GO:0016887">
    <property type="term" value="F:ATP hydrolysis activity"/>
    <property type="evidence" value="ECO:0007669"/>
    <property type="project" value="InterPro"/>
</dbReference>